<sequence>MIAAPLETLVFMIMEATVETVAGRISSVNEGNAYCLLPSN</sequence>
<reference evidence="1" key="1">
    <citation type="submission" date="2014-09" db="EMBL/GenBank/DDBJ databases">
        <authorList>
            <person name="Magalhaes I.L.F."/>
            <person name="Oliveira U."/>
            <person name="Santos F.R."/>
            <person name="Vidigal T.H.D.A."/>
            <person name="Brescovit A.D."/>
            <person name="Santos A.J."/>
        </authorList>
    </citation>
    <scope>NUCLEOTIDE SEQUENCE</scope>
    <source>
        <tissue evidence="1">Shoot tissue taken approximately 20 cm above the soil surface</tissue>
    </source>
</reference>
<evidence type="ECO:0000313" key="1">
    <source>
        <dbReference type="EMBL" id="JAD62314.1"/>
    </source>
</evidence>
<name>A0A0A9BE97_ARUDO</name>
<protein>
    <submittedName>
        <fullName evidence="1">Uncharacterized protein</fullName>
    </submittedName>
</protein>
<accession>A0A0A9BE97</accession>
<dbReference type="EMBL" id="GBRH01235581">
    <property type="protein sequence ID" value="JAD62314.1"/>
    <property type="molecule type" value="Transcribed_RNA"/>
</dbReference>
<organism evidence="1">
    <name type="scientific">Arundo donax</name>
    <name type="common">Giant reed</name>
    <name type="synonym">Donax arundinaceus</name>
    <dbReference type="NCBI Taxonomy" id="35708"/>
    <lineage>
        <taxon>Eukaryota</taxon>
        <taxon>Viridiplantae</taxon>
        <taxon>Streptophyta</taxon>
        <taxon>Embryophyta</taxon>
        <taxon>Tracheophyta</taxon>
        <taxon>Spermatophyta</taxon>
        <taxon>Magnoliopsida</taxon>
        <taxon>Liliopsida</taxon>
        <taxon>Poales</taxon>
        <taxon>Poaceae</taxon>
        <taxon>PACMAD clade</taxon>
        <taxon>Arundinoideae</taxon>
        <taxon>Arundineae</taxon>
        <taxon>Arundo</taxon>
    </lineage>
</organism>
<reference evidence="1" key="2">
    <citation type="journal article" date="2015" name="Data Brief">
        <title>Shoot transcriptome of the giant reed, Arundo donax.</title>
        <authorList>
            <person name="Barrero R.A."/>
            <person name="Guerrero F.D."/>
            <person name="Moolhuijzen P."/>
            <person name="Goolsby J.A."/>
            <person name="Tidwell J."/>
            <person name="Bellgard S.E."/>
            <person name="Bellgard M.I."/>
        </authorList>
    </citation>
    <scope>NUCLEOTIDE SEQUENCE</scope>
    <source>
        <tissue evidence="1">Shoot tissue taken approximately 20 cm above the soil surface</tissue>
    </source>
</reference>
<dbReference type="AlphaFoldDB" id="A0A0A9BE97"/>
<proteinExistence type="predicted"/>